<dbReference type="InterPro" id="IPR000073">
    <property type="entry name" value="AB_hydrolase_1"/>
</dbReference>
<sequence length="276" mass="31108">MPDSQIDSCVNSQACSESGSQTDSQLDPLVQKAAQTTAAIADHLEEQPLPGSQADLADQIEKSLKDIYLVSGLGADERVFQMLKLEGYRPVHVRWLKPERGESLADYAQRLTAQIPAAEPVLVGLSFGGIVAVEIAKQIAVKQVVLISSVKDRSEVPFYFKLFRWLPIHRILPFKSLLWAGYLIAYWLFSIECLEERRLLKSILLDTDPHFLKWALHRVVIWDNEVHPAHLHQIHGSSDRIFPIRYIDPEFVLEGGHLMVVNRASQVSTLIERIVG</sequence>
<evidence type="ECO:0000313" key="4">
    <source>
        <dbReference type="Proteomes" id="UP000707356"/>
    </source>
</evidence>
<gene>
    <name evidence="3" type="ORF">KME07_20565</name>
</gene>
<reference evidence="3" key="2">
    <citation type="journal article" date="2022" name="Microbiol. Resour. Announc.">
        <title>Metagenome Sequencing to Explore Phylogenomics of Terrestrial Cyanobacteria.</title>
        <authorList>
            <person name="Ward R.D."/>
            <person name="Stajich J.E."/>
            <person name="Johansen J.R."/>
            <person name="Huntemann M."/>
            <person name="Clum A."/>
            <person name="Foster B."/>
            <person name="Foster B."/>
            <person name="Roux S."/>
            <person name="Palaniappan K."/>
            <person name="Varghese N."/>
            <person name="Mukherjee S."/>
            <person name="Reddy T.B.K."/>
            <person name="Daum C."/>
            <person name="Copeland A."/>
            <person name="Chen I.A."/>
            <person name="Ivanova N.N."/>
            <person name="Kyrpides N.C."/>
            <person name="Shapiro N."/>
            <person name="Eloe-Fadrosh E.A."/>
            <person name="Pietrasiak N."/>
        </authorList>
    </citation>
    <scope>NUCLEOTIDE SEQUENCE</scope>
    <source>
        <strain evidence="3">GSE-TBD4-15B</strain>
    </source>
</reference>
<dbReference type="GO" id="GO:0016787">
    <property type="term" value="F:hydrolase activity"/>
    <property type="evidence" value="ECO:0007669"/>
    <property type="project" value="UniProtKB-KW"/>
</dbReference>
<dbReference type="AlphaFoldDB" id="A0A951PDR0"/>
<accession>A0A951PDR0</accession>
<reference evidence="3" key="1">
    <citation type="submission" date="2021-05" db="EMBL/GenBank/DDBJ databases">
        <authorList>
            <person name="Pietrasiak N."/>
            <person name="Ward R."/>
            <person name="Stajich J.E."/>
            <person name="Kurbessoian T."/>
        </authorList>
    </citation>
    <scope>NUCLEOTIDE SEQUENCE</scope>
    <source>
        <strain evidence="3">GSE-TBD4-15B</strain>
    </source>
</reference>
<dbReference type="EMBL" id="JAHHHV010000081">
    <property type="protein sequence ID" value="MBW4467827.1"/>
    <property type="molecule type" value="Genomic_DNA"/>
</dbReference>
<keyword evidence="3" id="KW-0378">Hydrolase</keyword>
<feature type="domain" description="AB hydrolase-1" evidence="2">
    <location>
        <begin position="68"/>
        <end position="260"/>
    </location>
</feature>
<dbReference type="SUPFAM" id="SSF53474">
    <property type="entry name" value="alpha/beta-Hydrolases"/>
    <property type="match status" value="1"/>
</dbReference>
<dbReference type="Pfam" id="PF12697">
    <property type="entry name" value="Abhydrolase_6"/>
    <property type="match status" value="1"/>
</dbReference>
<protein>
    <submittedName>
        <fullName evidence="3">Alpha/beta hydrolase</fullName>
    </submittedName>
</protein>
<evidence type="ECO:0000313" key="3">
    <source>
        <dbReference type="EMBL" id="MBW4467827.1"/>
    </source>
</evidence>
<name>A0A951PDR0_9CYAN</name>
<dbReference type="Gene3D" id="3.40.50.1820">
    <property type="entry name" value="alpha/beta hydrolase"/>
    <property type="match status" value="1"/>
</dbReference>
<evidence type="ECO:0000259" key="2">
    <source>
        <dbReference type="Pfam" id="PF12697"/>
    </source>
</evidence>
<evidence type="ECO:0000256" key="1">
    <source>
        <dbReference type="SAM" id="MobiDB-lite"/>
    </source>
</evidence>
<proteinExistence type="predicted"/>
<organism evidence="3 4">
    <name type="scientific">Pegethrix bostrychoides GSE-TBD4-15B</name>
    <dbReference type="NCBI Taxonomy" id="2839662"/>
    <lineage>
        <taxon>Bacteria</taxon>
        <taxon>Bacillati</taxon>
        <taxon>Cyanobacteriota</taxon>
        <taxon>Cyanophyceae</taxon>
        <taxon>Oculatellales</taxon>
        <taxon>Oculatellaceae</taxon>
        <taxon>Pegethrix</taxon>
    </lineage>
</organism>
<dbReference type="Proteomes" id="UP000707356">
    <property type="component" value="Unassembled WGS sequence"/>
</dbReference>
<feature type="region of interest" description="Disordered" evidence="1">
    <location>
        <begin position="1"/>
        <end position="25"/>
    </location>
</feature>
<dbReference type="InterPro" id="IPR029058">
    <property type="entry name" value="AB_hydrolase_fold"/>
</dbReference>
<comment type="caution">
    <text evidence="3">The sequence shown here is derived from an EMBL/GenBank/DDBJ whole genome shotgun (WGS) entry which is preliminary data.</text>
</comment>